<comment type="caution">
    <text evidence="2">The sequence shown here is derived from an EMBL/GenBank/DDBJ whole genome shotgun (WGS) entry which is preliminary data.</text>
</comment>
<dbReference type="InterPro" id="IPR036473">
    <property type="entry name" value="Mopterin_CF_MoaD-rel_C_sf"/>
</dbReference>
<dbReference type="EMBL" id="JBHTAR010000011">
    <property type="protein sequence ID" value="MFC7201400.1"/>
    <property type="molecule type" value="Genomic_DNA"/>
</dbReference>
<dbReference type="InterPro" id="IPR015272">
    <property type="entry name" value="MoadD_C"/>
</dbReference>
<dbReference type="Gene3D" id="3.30.1370.80">
    <property type="entry name" value="Molybdopterin cofactor biosynthesis MoaD-related, C-terminal domain"/>
    <property type="match status" value="1"/>
</dbReference>
<dbReference type="AlphaFoldDB" id="A0ABD5Z8R4"/>
<dbReference type="Proteomes" id="UP001596447">
    <property type="component" value="Unassembled WGS sequence"/>
</dbReference>
<organism evidence="2 3">
    <name type="scientific">Halospeciosus flavus</name>
    <dbReference type="NCBI Taxonomy" id="3032283"/>
    <lineage>
        <taxon>Archaea</taxon>
        <taxon>Methanobacteriati</taxon>
        <taxon>Methanobacteriota</taxon>
        <taxon>Stenosarchaea group</taxon>
        <taxon>Halobacteria</taxon>
        <taxon>Halobacteriales</taxon>
        <taxon>Halobacteriaceae</taxon>
        <taxon>Halospeciosus</taxon>
    </lineage>
</organism>
<evidence type="ECO:0000313" key="2">
    <source>
        <dbReference type="EMBL" id="MFC7201400.1"/>
    </source>
</evidence>
<dbReference type="RefSeq" id="WP_382268783.1">
    <property type="nucleotide sequence ID" value="NZ_CP122312.1"/>
</dbReference>
<name>A0ABD5Z8R4_9EURY</name>
<evidence type="ECO:0000259" key="1">
    <source>
        <dbReference type="Pfam" id="PF09189"/>
    </source>
</evidence>
<evidence type="ECO:0000313" key="3">
    <source>
        <dbReference type="Proteomes" id="UP001596447"/>
    </source>
</evidence>
<accession>A0ABD5Z8R4</accession>
<keyword evidence="3" id="KW-1185">Reference proteome</keyword>
<dbReference type="Pfam" id="PF09189">
    <property type="entry name" value="MoaD_arch"/>
    <property type="match status" value="1"/>
</dbReference>
<gene>
    <name evidence="2" type="ORF">ACFQJ9_18665</name>
</gene>
<proteinExistence type="predicted"/>
<protein>
    <recommendedName>
        <fullName evidence="1">Molybdopterin cofactor biosynthesis MoaD-related C-terminal domain-containing protein</fullName>
    </recommendedName>
</protein>
<feature type="domain" description="Molybdopterin cofactor biosynthesis MoaD-related C-terminal" evidence="1">
    <location>
        <begin position="18"/>
        <end position="99"/>
    </location>
</feature>
<sequence>MFPPVAGGSGECAEWTTREKSFRGISIRLARNYLENLGGEAVADDRVEADDWTASLSAEKAEVGPSLRLTEVTVVFEGDPDVLDRLVEQFSQKAMRAGG</sequence>
<reference evidence="2 3" key="1">
    <citation type="journal article" date="2019" name="Int. J. Syst. Evol. Microbiol.">
        <title>The Global Catalogue of Microorganisms (GCM) 10K type strain sequencing project: providing services to taxonomists for standard genome sequencing and annotation.</title>
        <authorList>
            <consortium name="The Broad Institute Genomics Platform"/>
            <consortium name="The Broad Institute Genome Sequencing Center for Infectious Disease"/>
            <person name="Wu L."/>
            <person name="Ma J."/>
        </authorList>
    </citation>
    <scope>NUCLEOTIDE SEQUENCE [LARGE SCALE GENOMIC DNA]</scope>
    <source>
        <strain evidence="2 3">XZGYJ-43</strain>
    </source>
</reference>